<dbReference type="OrthoDB" id="1908804at2759"/>
<dbReference type="Pfam" id="PF00076">
    <property type="entry name" value="RRM_1"/>
    <property type="match status" value="1"/>
</dbReference>
<organism evidence="4 5">
    <name type="scientific">Aquilegia coerulea</name>
    <name type="common">Rocky mountain columbine</name>
    <dbReference type="NCBI Taxonomy" id="218851"/>
    <lineage>
        <taxon>Eukaryota</taxon>
        <taxon>Viridiplantae</taxon>
        <taxon>Streptophyta</taxon>
        <taxon>Embryophyta</taxon>
        <taxon>Tracheophyta</taxon>
        <taxon>Spermatophyta</taxon>
        <taxon>Magnoliopsida</taxon>
        <taxon>Ranunculales</taxon>
        <taxon>Ranunculaceae</taxon>
        <taxon>Thalictroideae</taxon>
        <taxon>Aquilegia</taxon>
    </lineage>
</organism>
<protein>
    <recommendedName>
        <fullName evidence="3">RRM domain-containing protein</fullName>
    </recommendedName>
</protein>
<evidence type="ECO:0000313" key="4">
    <source>
        <dbReference type="EMBL" id="PIA62483.1"/>
    </source>
</evidence>
<keyword evidence="1" id="KW-0694">RNA-binding</keyword>
<dbReference type="PROSITE" id="PS50102">
    <property type="entry name" value="RRM"/>
    <property type="match status" value="1"/>
</dbReference>
<dbReference type="CDD" id="cd00590">
    <property type="entry name" value="RRM_SF"/>
    <property type="match status" value="1"/>
</dbReference>
<dbReference type="SMART" id="SM00360">
    <property type="entry name" value="RRM"/>
    <property type="match status" value="1"/>
</dbReference>
<feature type="domain" description="RRM" evidence="3">
    <location>
        <begin position="57"/>
        <end position="131"/>
    </location>
</feature>
<sequence length="195" mass="21951">MARKRQKPYFTQQNSSSNYKKPRYKPSSSSSSSSFQPETAVINEESNNPTTTRQSSSMVVVTGISFDCSILNLKSRFEMYGDISRTRIDNGIGYINFRSKDSAEAAIAASLDPSFGITIDSQKVHVSWPNDSPSEWKEGVRLSVRERLSSKLLLPEVPLSRHGRGKRLRSDSLSPKDKLESSYKPRDIIAYDDLF</sequence>
<keyword evidence="5" id="KW-1185">Reference proteome</keyword>
<evidence type="ECO:0000256" key="1">
    <source>
        <dbReference type="PROSITE-ProRule" id="PRU00176"/>
    </source>
</evidence>
<evidence type="ECO:0000256" key="2">
    <source>
        <dbReference type="SAM" id="MobiDB-lite"/>
    </source>
</evidence>
<dbReference type="EMBL" id="KZ305019">
    <property type="protein sequence ID" value="PIA62483.1"/>
    <property type="molecule type" value="Genomic_DNA"/>
</dbReference>
<evidence type="ECO:0000313" key="5">
    <source>
        <dbReference type="Proteomes" id="UP000230069"/>
    </source>
</evidence>
<dbReference type="STRING" id="218851.A0A2G5F396"/>
<gene>
    <name evidence="4" type="ORF">AQUCO_00200473v1</name>
</gene>
<dbReference type="FunCoup" id="A0A2G5F396">
    <property type="interactions" value="472"/>
</dbReference>
<feature type="compositionally biased region" description="Low complexity" evidence="2">
    <location>
        <begin position="14"/>
        <end position="34"/>
    </location>
</feature>
<feature type="compositionally biased region" description="Polar residues" evidence="2">
    <location>
        <begin position="44"/>
        <end position="56"/>
    </location>
</feature>
<evidence type="ECO:0000259" key="3">
    <source>
        <dbReference type="PROSITE" id="PS50102"/>
    </source>
</evidence>
<accession>A0A2G5F396</accession>
<dbReference type="Gene3D" id="3.30.70.330">
    <property type="match status" value="1"/>
</dbReference>
<dbReference type="SUPFAM" id="SSF54928">
    <property type="entry name" value="RNA-binding domain, RBD"/>
    <property type="match status" value="1"/>
</dbReference>
<dbReference type="InParanoid" id="A0A2G5F396"/>
<dbReference type="Proteomes" id="UP000230069">
    <property type="component" value="Unassembled WGS sequence"/>
</dbReference>
<dbReference type="AlphaFoldDB" id="A0A2G5F396"/>
<feature type="region of interest" description="Disordered" evidence="2">
    <location>
        <begin position="1"/>
        <end position="56"/>
    </location>
</feature>
<dbReference type="InterPro" id="IPR035979">
    <property type="entry name" value="RBD_domain_sf"/>
</dbReference>
<dbReference type="GO" id="GO:0003723">
    <property type="term" value="F:RNA binding"/>
    <property type="evidence" value="ECO:0007669"/>
    <property type="project" value="UniProtKB-UniRule"/>
</dbReference>
<dbReference type="InterPro" id="IPR000504">
    <property type="entry name" value="RRM_dom"/>
</dbReference>
<proteinExistence type="predicted"/>
<name>A0A2G5F396_AQUCA</name>
<dbReference type="InterPro" id="IPR012677">
    <property type="entry name" value="Nucleotide-bd_a/b_plait_sf"/>
</dbReference>
<reference evidence="4 5" key="1">
    <citation type="submission" date="2017-09" db="EMBL/GenBank/DDBJ databases">
        <title>WGS assembly of Aquilegia coerulea Goldsmith.</title>
        <authorList>
            <person name="Hodges S."/>
            <person name="Kramer E."/>
            <person name="Nordborg M."/>
            <person name="Tomkins J."/>
            <person name="Borevitz J."/>
            <person name="Derieg N."/>
            <person name="Yan J."/>
            <person name="Mihaltcheva S."/>
            <person name="Hayes R.D."/>
            <person name="Rokhsar D."/>
        </authorList>
    </citation>
    <scope>NUCLEOTIDE SEQUENCE [LARGE SCALE GENOMIC DNA]</scope>
    <source>
        <strain evidence="5">cv. Goldsmith</strain>
    </source>
</reference>